<evidence type="ECO:0000256" key="5">
    <source>
        <dbReference type="RuleBase" id="RU363019"/>
    </source>
</evidence>
<dbReference type="CDD" id="cd01928">
    <property type="entry name" value="Cyclophilin_PPIL3_like"/>
    <property type="match status" value="1"/>
</dbReference>
<dbReference type="GO" id="GO:0006457">
    <property type="term" value="P:protein folding"/>
    <property type="evidence" value="ECO:0007669"/>
    <property type="project" value="InterPro"/>
</dbReference>
<comment type="similarity">
    <text evidence="4">Belongs to the cyclophilin-type PPIase family. PPIL3 subfamily.</text>
</comment>
<evidence type="ECO:0000256" key="3">
    <source>
        <dbReference type="ARBA" id="ARBA00023235"/>
    </source>
</evidence>
<dbReference type="GO" id="GO:0003755">
    <property type="term" value="F:peptidyl-prolyl cis-trans isomerase activity"/>
    <property type="evidence" value="ECO:0007669"/>
    <property type="project" value="UniProtKB-UniRule"/>
</dbReference>
<dbReference type="FunFam" id="2.40.100.10:FF:000012">
    <property type="entry name" value="Peptidyl-prolyl cis-trans isomerase"/>
    <property type="match status" value="1"/>
</dbReference>
<dbReference type="SUPFAM" id="SSF50891">
    <property type="entry name" value="Cyclophilin-like"/>
    <property type="match status" value="2"/>
</dbReference>
<proteinExistence type="inferred from homology"/>
<feature type="domain" description="PPIase cyclophilin-type" evidence="6">
    <location>
        <begin position="118"/>
        <end position="272"/>
    </location>
</feature>
<dbReference type="Pfam" id="PF00160">
    <property type="entry name" value="Pro_isomerase"/>
    <property type="match status" value="2"/>
</dbReference>
<dbReference type="InterPro" id="IPR029000">
    <property type="entry name" value="Cyclophilin-like_dom_sf"/>
</dbReference>
<reference evidence="7 8" key="1">
    <citation type="submission" date="2016-05" db="EMBL/GenBank/DDBJ databases">
        <title>Nuclear genome of Blastocystis sp. subtype 1 NandII.</title>
        <authorList>
            <person name="Gentekaki E."/>
            <person name="Curtis B."/>
            <person name="Stairs C."/>
            <person name="Eme L."/>
            <person name="Herman E."/>
            <person name="Klimes V."/>
            <person name="Arias M.C."/>
            <person name="Elias M."/>
            <person name="Hilliou F."/>
            <person name="Klute M."/>
            <person name="Malik S.-B."/>
            <person name="Pightling A."/>
            <person name="Rachubinski R."/>
            <person name="Salas D."/>
            <person name="Schlacht A."/>
            <person name="Suga H."/>
            <person name="Archibald J."/>
            <person name="Ball S.G."/>
            <person name="Clark G."/>
            <person name="Dacks J."/>
            <person name="Van Der Giezen M."/>
            <person name="Tsaousis A."/>
            <person name="Roger A."/>
        </authorList>
    </citation>
    <scope>NUCLEOTIDE SEQUENCE [LARGE SCALE GENOMIC DNA]</scope>
    <source>
        <strain evidence="8">ATCC 50177 / NandII</strain>
    </source>
</reference>
<keyword evidence="8" id="KW-1185">Reference proteome</keyword>
<comment type="function">
    <text evidence="5">PPIases accelerate the folding of proteins. It catalyzes the cis-trans isomerization of proline imidic peptide bonds in oligopeptides.</text>
</comment>
<keyword evidence="3 5" id="KW-0413">Isomerase</keyword>
<dbReference type="PRINTS" id="PR00153">
    <property type="entry name" value="CSAPPISMRASE"/>
</dbReference>
<dbReference type="GO" id="GO:0071013">
    <property type="term" value="C:catalytic step 2 spliceosome"/>
    <property type="evidence" value="ECO:0007669"/>
    <property type="project" value="TreeGrafter"/>
</dbReference>
<sequence>MHTNLGDLKMELFCELTPKNAENFLALCASGYYDNTKFHRNMKGFIIQGGDPTGTGKGGESISGNPVEDEFHPSLHFDRRGMLAMAKKKPNTNKSQFYIIYEKQPQLDNVDTVIGKVIYVSLTMHTNLGDLKMELFCELTPKNAENFLALCASGYYDNTKFHRNMKGFIIQGGDPTGTGKGGESISGNPVEDEFHPSLHFDRRGMLAMAKKKPNTNKSQFYIIYEKQPQLDNVDTVIGKVIYGMDTLQAMENTPMNEKYRPLKDIEITGFTIHANPFAVS</sequence>
<dbReference type="STRING" id="478820.A0A196SE95"/>
<dbReference type="AlphaFoldDB" id="A0A196SE95"/>
<evidence type="ECO:0000313" key="7">
    <source>
        <dbReference type="EMBL" id="OAO15323.1"/>
    </source>
</evidence>
<dbReference type="PROSITE" id="PS00170">
    <property type="entry name" value="CSA_PPIASE_1"/>
    <property type="match status" value="2"/>
</dbReference>
<dbReference type="InterPro" id="IPR044666">
    <property type="entry name" value="Cyclophilin_A-like"/>
</dbReference>
<dbReference type="Proteomes" id="UP000078348">
    <property type="component" value="Unassembled WGS sequence"/>
</dbReference>
<protein>
    <recommendedName>
        <fullName evidence="5">Peptidyl-prolyl cis-trans isomerase</fullName>
        <shortName evidence="5">PPIase</shortName>
        <ecNumber evidence="5">5.2.1.8</ecNumber>
    </recommendedName>
</protein>
<dbReference type="EMBL" id="LXWW01000153">
    <property type="protein sequence ID" value="OAO15323.1"/>
    <property type="molecule type" value="Genomic_DNA"/>
</dbReference>
<accession>A0A196SE95</accession>
<dbReference type="PANTHER" id="PTHR45625:SF2">
    <property type="entry name" value="PEPTIDYL-PROLYL CIS-TRANS ISOMERASE-LIKE 3"/>
    <property type="match status" value="1"/>
</dbReference>
<dbReference type="InterPro" id="IPR002130">
    <property type="entry name" value="Cyclophilin-type_PPIase_dom"/>
</dbReference>
<evidence type="ECO:0000256" key="1">
    <source>
        <dbReference type="ARBA" id="ARBA00000971"/>
    </source>
</evidence>
<feature type="domain" description="PPIase cyclophilin-type" evidence="6">
    <location>
        <begin position="1"/>
        <end position="118"/>
    </location>
</feature>
<gene>
    <name evidence="7" type="ORF">AV274_2963</name>
</gene>
<evidence type="ECO:0000313" key="8">
    <source>
        <dbReference type="Proteomes" id="UP000078348"/>
    </source>
</evidence>
<evidence type="ECO:0000259" key="6">
    <source>
        <dbReference type="PROSITE" id="PS50072"/>
    </source>
</evidence>
<keyword evidence="2 5" id="KW-0697">Rotamase</keyword>
<comment type="caution">
    <text evidence="7">The sequence shown here is derived from an EMBL/GenBank/DDBJ whole genome shotgun (WGS) entry which is preliminary data.</text>
</comment>
<dbReference type="InterPro" id="IPR020892">
    <property type="entry name" value="Cyclophilin-type_PPIase_CS"/>
</dbReference>
<name>A0A196SE95_BLAHN</name>
<evidence type="ECO:0000256" key="4">
    <source>
        <dbReference type="ARBA" id="ARBA00038286"/>
    </source>
</evidence>
<dbReference type="PANTHER" id="PTHR45625">
    <property type="entry name" value="PEPTIDYL-PROLYL CIS-TRANS ISOMERASE-RELATED"/>
    <property type="match status" value="1"/>
</dbReference>
<dbReference type="PROSITE" id="PS50072">
    <property type="entry name" value="CSA_PPIASE_2"/>
    <property type="match status" value="2"/>
</dbReference>
<dbReference type="OrthoDB" id="271386at2759"/>
<comment type="catalytic activity">
    <reaction evidence="1 5">
        <text>[protein]-peptidylproline (omega=180) = [protein]-peptidylproline (omega=0)</text>
        <dbReference type="Rhea" id="RHEA:16237"/>
        <dbReference type="Rhea" id="RHEA-COMP:10747"/>
        <dbReference type="Rhea" id="RHEA-COMP:10748"/>
        <dbReference type="ChEBI" id="CHEBI:83833"/>
        <dbReference type="ChEBI" id="CHEBI:83834"/>
        <dbReference type="EC" id="5.2.1.8"/>
    </reaction>
</comment>
<dbReference type="Gene3D" id="2.40.100.10">
    <property type="entry name" value="Cyclophilin-like"/>
    <property type="match status" value="2"/>
</dbReference>
<organism evidence="7 8">
    <name type="scientific">Blastocystis sp. subtype 1 (strain ATCC 50177 / NandII)</name>
    <dbReference type="NCBI Taxonomy" id="478820"/>
    <lineage>
        <taxon>Eukaryota</taxon>
        <taxon>Sar</taxon>
        <taxon>Stramenopiles</taxon>
        <taxon>Bigyra</taxon>
        <taxon>Opalozoa</taxon>
        <taxon>Opalinata</taxon>
        <taxon>Blastocystidae</taxon>
        <taxon>Blastocystis</taxon>
    </lineage>
</organism>
<evidence type="ECO:0000256" key="2">
    <source>
        <dbReference type="ARBA" id="ARBA00023110"/>
    </source>
</evidence>
<dbReference type="EC" id="5.2.1.8" evidence="5"/>